<accession>A0A2T1HLK1</accession>
<proteinExistence type="inferred from homology"/>
<dbReference type="PANTHER" id="PTHR30419:SF2">
    <property type="entry name" value="LYSR FAMILY TRANSCRIPTIONAL REGULATOR"/>
    <property type="match status" value="1"/>
</dbReference>
<comment type="caution">
    <text evidence="7">The sequence shown here is derived from an EMBL/GenBank/DDBJ whole genome shotgun (WGS) entry which is preliminary data.</text>
</comment>
<gene>
    <name evidence="7" type="ORF">SLNSH_23650</name>
</gene>
<dbReference type="SUPFAM" id="SSF53850">
    <property type="entry name" value="Periplasmic binding protein-like II"/>
    <property type="match status" value="1"/>
</dbReference>
<evidence type="ECO:0000256" key="3">
    <source>
        <dbReference type="ARBA" id="ARBA00023125"/>
    </source>
</evidence>
<dbReference type="Pfam" id="PF03466">
    <property type="entry name" value="LysR_substrate"/>
    <property type="match status" value="1"/>
</dbReference>
<dbReference type="PRINTS" id="PR00039">
    <property type="entry name" value="HTHLYSR"/>
</dbReference>
<dbReference type="AlphaFoldDB" id="A0A2T1HLK1"/>
<dbReference type="InterPro" id="IPR050950">
    <property type="entry name" value="HTH-type_LysR_regulators"/>
</dbReference>
<keyword evidence="4" id="KW-0804">Transcription</keyword>
<feature type="region of interest" description="Disordered" evidence="5">
    <location>
        <begin position="1"/>
        <end position="29"/>
    </location>
</feature>
<comment type="similarity">
    <text evidence="1">Belongs to the LysR transcriptional regulatory family.</text>
</comment>
<dbReference type="EMBL" id="PVZS01000052">
    <property type="protein sequence ID" value="PSC02524.1"/>
    <property type="molecule type" value="Genomic_DNA"/>
</dbReference>
<protein>
    <submittedName>
        <fullName evidence="7">LysR family transcriptional regulator</fullName>
    </submittedName>
</protein>
<evidence type="ECO:0000256" key="2">
    <source>
        <dbReference type="ARBA" id="ARBA00023015"/>
    </source>
</evidence>
<dbReference type="GO" id="GO:0003677">
    <property type="term" value="F:DNA binding"/>
    <property type="evidence" value="ECO:0007669"/>
    <property type="project" value="UniProtKB-KW"/>
</dbReference>
<dbReference type="GO" id="GO:0003700">
    <property type="term" value="F:DNA-binding transcription factor activity"/>
    <property type="evidence" value="ECO:0007669"/>
    <property type="project" value="InterPro"/>
</dbReference>
<feature type="domain" description="HTH lysR-type" evidence="6">
    <location>
        <begin position="48"/>
        <end position="98"/>
    </location>
</feature>
<keyword evidence="8" id="KW-1185">Reference proteome</keyword>
<evidence type="ECO:0000256" key="4">
    <source>
        <dbReference type="ARBA" id="ARBA00023163"/>
    </source>
</evidence>
<evidence type="ECO:0000256" key="5">
    <source>
        <dbReference type="SAM" id="MobiDB-lite"/>
    </source>
</evidence>
<dbReference type="InterPro" id="IPR005119">
    <property type="entry name" value="LysR_subst-bd"/>
</dbReference>
<sequence>MGKPRRLRRPSQDGAGPPRRRGLAGAEQRRLDWPRSRGQALHAAALFYFREVTRAGSIRRAAASLNVAASALNRQILKLEDELGTPLFDRLPGGMRLTIAGELLLRHVTATLHDFDRMRAEIDDLREARSGHVSVAALDSLLVDFLPRAFDRFRAEFPAVSYSVLAVQPSDIPQAVAAGDADMGFTFVSHQIPPTVRFLAEVAAPIGVVMRPDHPLANRLLIEFEETRQYNIFTQPGPLPRAAEADPDYVTFRASIAPKVLSNSIQMLKLCVMLNMGIAFFTRLGFLHEIEKGELVWRPFNSAGVNRLRIGLLVPAARAMSPPAQQLARRLATDLDRFASM</sequence>
<organism evidence="7 8">
    <name type="scientific">Alsobacter soli</name>
    <dbReference type="NCBI Taxonomy" id="2109933"/>
    <lineage>
        <taxon>Bacteria</taxon>
        <taxon>Pseudomonadati</taxon>
        <taxon>Pseudomonadota</taxon>
        <taxon>Alphaproteobacteria</taxon>
        <taxon>Hyphomicrobiales</taxon>
        <taxon>Alsobacteraceae</taxon>
        <taxon>Alsobacter</taxon>
    </lineage>
</organism>
<dbReference type="SUPFAM" id="SSF46785">
    <property type="entry name" value="Winged helix' DNA-binding domain"/>
    <property type="match status" value="1"/>
</dbReference>
<dbReference type="Gene3D" id="3.40.190.10">
    <property type="entry name" value="Periplasmic binding protein-like II"/>
    <property type="match status" value="2"/>
</dbReference>
<keyword evidence="2" id="KW-0805">Transcription regulation</keyword>
<evidence type="ECO:0000256" key="1">
    <source>
        <dbReference type="ARBA" id="ARBA00009437"/>
    </source>
</evidence>
<keyword evidence="3" id="KW-0238">DNA-binding</keyword>
<dbReference type="InterPro" id="IPR036388">
    <property type="entry name" value="WH-like_DNA-bd_sf"/>
</dbReference>
<dbReference type="Pfam" id="PF00126">
    <property type="entry name" value="HTH_1"/>
    <property type="match status" value="1"/>
</dbReference>
<dbReference type="Gene3D" id="1.10.10.10">
    <property type="entry name" value="Winged helix-like DNA-binding domain superfamily/Winged helix DNA-binding domain"/>
    <property type="match status" value="1"/>
</dbReference>
<reference evidence="8" key="1">
    <citation type="submission" date="2018-03" db="EMBL/GenBank/DDBJ databases">
        <authorList>
            <person name="Sun L."/>
            <person name="Liu H."/>
            <person name="Chen W."/>
            <person name="Huang K."/>
            <person name="Liu W."/>
            <person name="Gao X."/>
        </authorList>
    </citation>
    <scope>NUCLEOTIDE SEQUENCE [LARGE SCALE GENOMIC DNA]</scope>
    <source>
        <strain evidence="8">SH9</strain>
    </source>
</reference>
<dbReference type="PANTHER" id="PTHR30419">
    <property type="entry name" value="HTH-TYPE TRANSCRIPTIONAL REGULATOR YBHD"/>
    <property type="match status" value="1"/>
</dbReference>
<dbReference type="GO" id="GO:0005829">
    <property type="term" value="C:cytosol"/>
    <property type="evidence" value="ECO:0007669"/>
    <property type="project" value="TreeGrafter"/>
</dbReference>
<dbReference type="Proteomes" id="UP000239772">
    <property type="component" value="Unassembled WGS sequence"/>
</dbReference>
<dbReference type="InterPro" id="IPR036390">
    <property type="entry name" value="WH_DNA-bd_sf"/>
</dbReference>
<evidence type="ECO:0000313" key="8">
    <source>
        <dbReference type="Proteomes" id="UP000239772"/>
    </source>
</evidence>
<dbReference type="PROSITE" id="PS50931">
    <property type="entry name" value="HTH_LYSR"/>
    <property type="match status" value="1"/>
</dbReference>
<evidence type="ECO:0000259" key="6">
    <source>
        <dbReference type="PROSITE" id="PS50931"/>
    </source>
</evidence>
<name>A0A2T1HLK1_9HYPH</name>
<evidence type="ECO:0000313" key="7">
    <source>
        <dbReference type="EMBL" id="PSC02524.1"/>
    </source>
</evidence>
<dbReference type="InterPro" id="IPR000847">
    <property type="entry name" value="LysR_HTH_N"/>
</dbReference>